<evidence type="ECO:0000313" key="2">
    <source>
        <dbReference type="Proteomes" id="UP001630127"/>
    </source>
</evidence>
<gene>
    <name evidence="1" type="ORF">ACH5RR_001186</name>
</gene>
<protein>
    <submittedName>
        <fullName evidence="1">Uncharacterized protein</fullName>
    </submittedName>
</protein>
<proteinExistence type="predicted"/>
<comment type="caution">
    <text evidence="1">The sequence shown here is derived from an EMBL/GenBank/DDBJ whole genome shotgun (WGS) entry which is preliminary data.</text>
</comment>
<accession>A0ABD3B2R3</accession>
<dbReference type="AlphaFoldDB" id="A0ABD3B2R3"/>
<evidence type="ECO:0000313" key="1">
    <source>
        <dbReference type="EMBL" id="KAL3537820.1"/>
    </source>
</evidence>
<keyword evidence="2" id="KW-1185">Reference proteome</keyword>
<organism evidence="1 2">
    <name type="scientific">Cinchona calisaya</name>
    <dbReference type="NCBI Taxonomy" id="153742"/>
    <lineage>
        <taxon>Eukaryota</taxon>
        <taxon>Viridiplantae</taxon>
        <taxon>Streptophyta</taxon>
        <taxon>Embryophyta</taxon>
        <taxon>Tracheophyta</taxon>
        <taxon>Spermatophyta</taxon>
        <taxon>Magnoliopsida</taxon>
        <taxon>eudicotyledons</taxon>
        <taxon>Gunneridae</taxon>
        <taxon>Pentapetalae</taxon>
        <taxon>asterids</taxon>
        <taxon>lamiids</taxon>
        <taxon>Gentianales</taxon>
        <taxon>Rubiaceae</taxon>
        <taxon>Cinchonoideae</taxon>
        <taxon>Cinchoneae</taxon>
        <taxon>Cinchona</taxon>
    </lineage>
</organism>
<dbReference type="EMBL" id="JBJUIK010000001">
    <property type="protein sequence ID" value="KAL3537820.1"/>
    <property type="molecule type" value="Genomic_DNA"/>
</dbReference>
<sequence>MSNPKSKETDGLKGSDVLLVATNPNLKGNDNLVVASNNDGHQHKWKGKVVPQAKGAIHHETPTKVSMSLALETTELDTGLHDD</sequence>
<reference evidence="1 2" key="1">
    <citation type="submission" date="2024-11" db="EMBL/GenBank/DDBJ databases">
        <title>A near-complete genome assembly of Cinchona calisaya.</title>
        <authorList>
            <person name="Lian D.C."/>
            <person name="Zhao X.W."/>
            <person name="Wei L."/>
        </authorList>
    </citation>
    <scope>NUCLEOTIDE SEQUENCE [LARGE SCALE GENOMIC DNA]</scope>
    <source>
        <tissue evidence="1">Nenye</tissue>
    </source>
</reference>
<dbReference type="Proteomes" id="UP001630127">
    <property type="component" value="Unassembled WGS sequence"/>
</dbReference>
<name>A0ABD3B2R3_9GENT</name>